<proteinExistence type="predicted"/>
<gene>
    <name evidence="3" type="ORF">C1SCF055_LOCUS29908</name>
</gene>
<dbReference type="AlphaFoldDB" id="A0A9P1G8X8"/>
<dbReference type="Gene3D" id="3.40.50.410">
    <property type="entry name" value="von Willebrand factor, type A domain"/>
    <property type="match status" value="1"/>
</dbReference>
<accession>A0A9P1G8X8</accession>
<name>A0A9P1G8X8_9DINO</name>
<feature type="region of interest" description="Disordered" evidence="1">
    <location>
        <begin position="393"/>
        <end position="422"/>
    </location>
</feature>
<comment type="caution">
    <text evidence="3">The sequence shown here is derived from an EMBL/GenBank/DDBJ whole genome shotgun (WGS) entry which is preliminary data.</text>
</comment>
<dbReference type="SUPFAM" id="SSF82919">
    <property type="entry name" value="Zn-finger domain of Sec23/24"/>
    <property type="match status" value="1"/>
</dbReference>
<dbReference type="GO" id="GO:0000149">
    <property type="term" value="F:SNARE binding"/>
    <property type="evidence" value="ECO:0007669"/>
    <property type="project" value="TreeGrafter"/>
</dbReference>
<evidence type="ECO:0000313" key="3">
    <source>
        <dbReference type="EMBL" id="CAI4004091.1"/>
    </source>
</evidence>
<dbReference type="GO" id="GO:0090110">
    <property type="term" value="P:COPII-coated vesicle cargo loading"/>
    <property type="evidence" value="ECO:0007669"/>
    <property type="project" value="TreeGrafter"/>
</dbReference>
<dbReference type="GO" id="GO:0070971">
    <property type="term" value="C:endoplasmic reticulum exit site"/>
    <property type="evidence" value="ECO:0007669"/>
    <property type="project" value="TreeGrafter"/>
</dbReference>
<feature type="compositionally biased region" description="Low complexity" evidence="1">
    <location>
        <begin position="407"/>
        <end position="422"/>
    </location>
</feature>
<dbReference type="EMBL" id="CAMXCT030003364">
    <property type="protein sequence ID" value="CAL4791403.1"/>
    <property type="molecule type" value="Genomic_DNA"/>
</dbReference>
<dbReference type="InterPro" id="IPR036174">
    <property type="entry name" value="Znf_Sec23_Sec24_sf"/>
</dbReference>
<feature type="domain" description="Zinc finger Sec23/Sec24-type" evidence="2">
    <location>
        <begin position="147"/>
        <end position="185"/>
    </location>
</feature>
<dbReference type="SUPFAM" id="SSF81995">
    <property type="entry name" value="beta-sandwich domain of Sec23/24"/>
    <property type="match status" value="1"/>
</dbReference>
<dbReference type="InterPro" id="IPR006895">
    <property type="entry name" value="Znf_Sec23_Sec24"/>
</dbReference>
<evidence type="ECO:0000313" key="6">
    <source>
        <dbReference type="Proteomes" id="UP001152797"/>
    </source>
</evidence>
<dbReference type="Proteomes" id="UP001152797">
    <property type="component" value="Unassembled WGS sequence"/>
</dbReference>
<dbReference type="Pfam" id="PF04810">
    <property type="entry name" value="zf-Sec23_Sec24"/>
    <property type="match status" value="1"/>
</dbReference>
<dbReference type="EMBL" id="CAMXCT020003364">
    <property type="protein sequence ID" value="CAL1157466.1"/>
    <property type="molecule type" value="Genomic_DNA"/>
</dbReference>
<evidence type="ECO:0000313" key="5">
    <source>
        <dbReference type="EMBL" id="CAL4791403.1"/>
    </source>
</evidence>
<dbReference type="GO" id="GO:0006886">
    <property type="term" value="P:intracellular protein transport"/>
    <property type="evidence" value="ECO:0007669"/>
    <property type="project" value="InterPro"/>
</dbReference>
<sequence>MLPRESSGYPRPTRGPSTSTSLRRTRRAEPELSHCSIDGGLPDKLPRPWMGIDSEAVYGAIEEEGPVECTPTSPSKSPTSPSSPERSVAREQNAARQFLWTTMDSVMLRPCEVANSLPIPLAAVLTPFADSADFTSLPLSDIGSEEPLRCPRCRCYANPHFKWSAKESRKFTCNMCSHSLDVPQKFLDDMERNGQCADADTHPELVYGSVDFTARALLEPDLPGPFVPSVCFAIETSPNAIERGFSWAALEALEKVFQAPHSLERDVYLVTFDEAVTFYVPTSHGRFRAVVMPDMEEPFVPVSPESLGVHVADPEGKEMFLQLLSTLKDDVAERAADAPPGQLGQEAKIDPFHLADVQDVASSSVLRTGVQTLAALGGGDLVLFQATVPASAWGPDDSAPEDDDVLSPKTPISPKTPKTPMKSPIALKKRKRTFLEEMHRSCCRTGVAVSAVTATVDGDASRLHWLPWRTGGDVLHLPNFAATATPSISSQLQHWMQKMQGSAYNCVVKLRCSKGLSCRALLAPWPAAASSEDHSAFEVPRLSPDMSVTFSLVPEIEPDPDE</sequence>
<feature type="region of interest" description="Disordered" evidence="1">
    <location>
        <begin position="1"/>
        <end position="49"/>
    </location>
</feature>
<reference evidence="3" key="1">
    <citation type="submission" date="2022-10" db="EMBL/GenBank/DDBJ databases">
        <authorList>
            <person name="Chen Y."/>
            <person name="Dougan E. K."/>
            <person name="Chan C."/>
            <person name="Rhodes N."/>
            <person name="Thang M."/>
        </authorList>
    </citation>
    <scope>NUCLEOTIDE SEQUENCE</scope>
</reference>
<dbReference type="InterPro" id="IPR036465">
    <property type="entry name" value="vWFA_dom_sf"/>
</dbReference>
<dbReference type="EMBL" id="CAMXCT010003364">
    <property type="protein sequence ID" value="CAI4004091.1"/>
    <property type="molecule type" value="Genomic_DNA"/>
</dbReference>
<feature type="non-terminal residue" evidence="3">
    <location>
        <position position="562"/>
    </location>
</feature>
<dbReference type="SUPFAM" id="SSF53300">
    <property type="entry name" value="vWA-like"/>
    <property type="match status" value="1"/>
</dbReference>
<dbReference type="GO" id="GO:0008270">
    <property type="term" value="F:zinc ion binding"/>
    <property type="evidence" value="ECO:0007669"/>
    <property type="project" value="InterPro"/>
</dbReference>
<dbReference type="PANTHER" id="PTHR13803:SF36">
    <property type="entry name" value="TYPE A VON WILLEBRAND FACTOR DOMAIN-CONTAINING PROTEIN"/>
    <property type="match status" value="1"/>
</dbReference>
<dbReference type="OrthoDB" id="49016at2759"/>
<dbReference type="Gene3D" id="2.30.30.380">
    <property type="entry name" value="Zn-finger domain of Sec23/24"/>
    <property type="match status" value="1"/>
</dbReference>
<organism evidence="3">
    <name type="scientific">Cladocopium goreaui</name>
    <dbReference type="NCBI Taxonomy" id="2562237"/>
    <lineage>
        <taxon>Eukaryota</taxon>
        <taxon>Sar</taxon>
        <taxon>Alveolata</taxon>
        <taxon>Dinophyceae</taxon>
        <taxon>Suessiales</taxon>
        <taxon>Symbiodiniaceae</taxon>
        <taxon>Cladocopium</taxon>
    </lineage>
</organism>
<dbReference type="PANTHER" id="PTHR13803">
    <property type="entry name" value="SEC24-RELATED PROTEIN"/>
    <property type="match status" value="1"/>
</dbReference>
<protein>
    <submittedName>
        <fullName evidence="5">Protein transport protein Sec24-like</fullName>
    </submittedName>
</protein>
<feature type="region of interest" description="Disordered" evidence="1">
    <location>
        <begin position="63"/>
        <end position="91"/>
    </location>
</feature>
<evidence type="ECO:0000313" key="4">
    <source>
        <dbReference type="EMBL" id="CAL1157466.1"/>
    </source>
</evidence>
<evidence type="ECO:0000259" key="2">
    <source>
        <dbReference type="Pfam" id="PF04810"/>
    </source>
</evidence>
<evidence type="ECO:0000256" key="1">
    <source>
        <dbReference type="SAM" id="MobiDB-lite"/>
    </source>
</evidence>
<dbReference type="InterPro" id="IPR050550">
    <property type="entry name" value="SEC23_SEC24_subfamily"/>
</dbReference>
<reference evidence="4" key="2">
    <citation type="submission" date="2024-04" db="EMBL/GenBank/DDBJ databases">
        <authorList>
            <person name="Chen Y."/>
            <person name="Shah S."/>
            <person name="Dougan E. K."/>
            <person name="Thang M."/>
            <person name="Chan C."/>
        </authorList>
    </citation>
    <scope>NUCLEOTIDE SEQUENCE [LARGE SCALE GENOMIC DNA]</scope>
</reference>
<feature type="compositionally biased region" description="Low complexity" evidence="1">
    <location>
        <begin position="70"/>
        <end position="84"/>
    </location>
</feature>
<keyword evidence="6" id="KW-1185">Reference proteome</keyword>
<feature type="compositionally biased region" description="Low complexity" evidence="1">
    <location>
        <begin position="10"/>
        <end position="22"/>
    </location>
</feature>
<dbReference type="GO" id="GO:0030127">
    <property type="term" value="C:COPII vesicle coat"/>
    <property type="evidence" value="ECO:0007669"/>
    <property type="project" value="InterPro"/>
</dbReference>